<dbReference type="InterPro" id="IPR000182">
    <property type="entry name" value="GNAT_dom"/>
</dbReference>
<feature type="domain" description="N-acetyltransferase" evidence="1">
    <location>
        <begin position="12"/>
        <end position="172"/>
    </location>
</feature>
<dbReference type="Gene3D" id="3.40.630.30">
    <property type="match status" value="1"/>
</dbReference>
<protein>
    <recommendedName>
        <fullName evidence="1">N-acetyltransferase domain-containing protein</fullName>
    </recommendedName>
</protein>
<dbReference type="InterPro" id="IPR051531">
    <property type="entry name" value="N-acetyltransferase"/>
</dbReference>
<accession>A0A0F9NMN7</accession>
<dbReference type="EMBL" id="LAZR01003937">
    <property type="protein sequence ID" value="KKN13282.1"/>
    <property type="molecule type" value="Genomic_DNA"/>
</dbReference>
<evidence type="ECO:0000313" key="2">
    <source>
        <dbReference type="EMBL" id="KKN13282.1"/>
    </source>
</evidence>
<dbReference type="PROSITE" id="PS51186">
    <property type="entry name" value="GNAT"/>
    <property type="match status" value="1"/>
</dbReference>
<comment type="caution">
    <text evidence="2">The sequence shown here is derived from an EMBL/GenBank/DDBJ whole genome shotgun (WGS) entry which is preliminary data.</text>
</comment>
<proteinExistence type="predicted"/>
<evidence type="ECO:0000259" key="1">
    <source>
        <dbReference type="PROSITE" id="PS51186"/>
    </source>
</evidence>
<dbReference type="Pfam" id="PF13302">
    <property type="entry name" value="Acetyltransf_3"/>
    <property type="match status" value="1"/>
</dbReference>
<dbReference type="PANTHER" id="PTHR43792">
    <property type="entry name" value="GNAT FAMILY, PUTATIVE (AFU_ORTHOLOGUE AFUA_3G00765)-RELATED-RELATED"/>
    <property type="match status" value="1"/>
</dbReference>
<gene>
    <name evidence="2" type="ORF">LCGC14_1007920</name>
</gene>
<sequence>MITPKQLETKRLILRRYIRDDFDAFLNLMRIEQVTRHLNFTQEEKTFEGIRNLFCGVINSYNNRDSIFALAIFHKNTGEYIGSCGLNTLNNNDRVECFYALLPQYWGNGFAIEAMKKLLEYAFSLKEITKVVAFINPKNSRSWKVAERIGMKYLGHVPYENITIKPMYFSIEKTEHQNQSSS</sequence>
<name>A0A0F9NMN7_9ZZZZ</name>
<dbReference type="SUPFAM" id="SSF55729">
    <property type="entry name" value="Acyl-CoA N-acyltransferases (Nat)"/>
    <property type="match status" value="1"/>
</dbReference>
<dbReference type="InterPro" id="IPR016181">
    <property type="entry name" value="Acyl_CoA_acyltransferase"/>
</dbReference>
<dbReference type="GO" id="GO:0016747">
    <property type="term" value="F:acyltransferase activity, transferring groups other than amino-acyl groups"/>
    <property type="evidence" value="ECO:0007669"/>
    <property type="project" value="InterPro"/>
</dbReference>
<dbReference type="AlphaFoldDB" id="A0A0F9NMN7"/>
<organism evidence="2">
    <name type="scientific">marine sediment metagenome</name>
    <dbReference type="NCBI Taxonomy" id="412755"/>
    <lineage>
        <taxon>unclassified sequences</taxon>
        <taxon>metagenomes</taxon>
        <taxon>ecological metagenomes</taxon>
    </lineage>
</organism>
<reference evidence="2" key="1">
    <citation type="journal article" date="2015" name="Nature">
        <title>Complex archaea that bridge the gap between prokaryotes and eukaryotes.</title>
        <authorList>
            <person name="Spang A."/>
            <person name="Saw J.H."/>
            <person name="Jorgensen S.L."/>
            <person name="Zaremba-Niedzwiedzka K."/>
            <person name="Martijn J."/>
            <person name="Lind A.E."/>
            <person name="van Eijk R."/>
            <person name="Schleper C."/>
            <person name="Guy L."/>
            <person name="Ettema T.J."/>
        </authorList>
    </citation>
    <scope>NUCLEOTIDE SEQUENCE</scope>
</reference>